<dbReference type="Gene3D" id="3.40.50.300">
    <property type="entry name" value="P-loop containing nucleotide triphosphate hydrolases"/>
    <property type="match status" value="1"/>
</dbReference>
<keyword evidence="2" id="KW-0677">Repeat</keyword>
<dbReference type="EMBL" id="CP063845">
    <property type="protein sequence ID" value="UFP94915.1"/>
    <property type="molecule type" value="Genomic_DNA"/>
</dbReference>
<dbReference type="PRINTS" id="PR00320">
    <property type="entry name" value="GPROTEINBRPT"/>
</dbReference>
<feature type="repeat" description="WD" evidence="3">
    <location>
        <begin position="988"/>
        <end position="1021"/>
    </location>
</feature>
<dbReference type="InterPro" id="IPR011047">
    <property type="entry name" value="Quinoprotein_ADH-like_sf"/>
</dbReference>
<protein>
    <submittedName>
        <fullName evidence="5">PD40 domain-containing protein</fullName>
    </submittedName>
</protein>
<dbReference type="PROSITE" id="PS00678">
    <property type="entry name" value="WD_REPEATS_1"/>
    <property type="match status" value="5"/>
</dbReference>
<sequence length="1186" mass="129047">MQTLKAGRQRGYVLTENGWRKLQAKMRDWEFRTGVRCTARKLALQAQLAGLPGMHHNTVKRILDRKEGVDSSSIGLLFQVFELTLEAGDCVYARLPEADGPATRVDCSEAIDVTHFCGRTEELALLRRWIVEERCRVVSLLGMGGIGKTALAARFVEGQRSAFERVIWRSLRNAPPVEQILSEVLRFLEERPEVEAPSHLDGKLHRVLQLMRQQRCLLVLDNIETVLREGNWAGHYREGYEGYGELLRSAGEIAHQSCLLVTGREKPRELSALEGYALPVRSLALPGLGETEGRQVFQSRGAFFGSEADWRTLIDHYAGNPLALKMVAPTVQELFEGHIGALVDLIRGGMALFGDIEELLQKQFNRLSEPERSVAFWLAVERAPTTFARLRECFVSPAAQPQLVEVLRSLSRRSLIEKTGEGFTLQPVVLEFVTNRLIDRVCQEIMAGEVGLLESHALLNARGRDYLREAQLRLIVEPTVHRLLALGGGKNALEERLRQVLSRLLHGGGAGYAAGNLLNVLVHLGTDLRGWNFSGLTIRQADLREACLRETDFAGSRFIRSAFADHFCGVLALAFSPDGRWLAMADTRGEVRLCLVQSREQRFVCAGHSGWVEGLAFSPDSEVLASASLDGTIRLWQVVAGQLQATLTGHSRGVRSVAFSPDGHLIASGSLDGTIKLWDAQSGQCRLTLTGHRNVVASVVWSLDGRCLASGSNDGTVKLWGVQSGRCLRTLRGHTDEVWSVALGPDGRTLLSGSSDRTLRMWDTHAGACKQALSGHQDKVRTVAWSLDGQRLASGSWDATVRVWDVDGRCQSILRGHTGIVRSVAFAPDGGLLATGSIDQTVKLWDLQSGQCVYSFKGHSGGVAAVAVGGQGTLASGDADHRVRIWSTADGRCTRVLSGHTHPIWSVAFAPGGATLASASADHAVRLWDRASGRCTRILQGHTSWVWSVAFSPDGRRLASGGADRTVRLWDPATGQCLRTSIEADHRVLTVAFMPDGLTLAGSVDQAVRLWDAATGRCLRTLAGHTSWIWSLATSADGRLMATGSADRSVRIWEVATGRCLKHLEDHGGWVWSVAISPDERRLAVGSMDGTIRLWSFPEGNLLRSMACESAVRSIAFESHGQVLIAGCEDGAIRFWSVACGECLQVLRAPGPHADMDISGAVGLSEAQRASLIALGAVEHPGGGGS</sequence>
<evidence type="ECO:0000256" key="1">
    <source>
        <dbReference type="ARBA" id="ARBA00022574"/>
    </source>
</evidence>
<dbReference type="Pfam" id="PF00400">
    <property type="entry name" value="WD40"/>
    <property type="match status" value="14"/>
</dbReference>
<feature type="repeat" description="WD" evidence="3">
    <location>
        <begin position="1064"/>
        <end position="1105"/>
    </location>
</feature>
<dbReference type="InterPro" id="IPR027417">
    <property type="entry name" value="P-loop_NTPase"/>
</dbReference>
<evidence type="ECO:0000313" key="6">
    <source>
        <dbReference type="Proteomes" id="UP001054846"/>
    </source>
</evidence>
<evidence type="ECO:0000259" key="4">
    <source>
        <dbReference type="Pfam" id="PF00931"/>
    </source>
</evidence>
<dbReference type="SUPFAM" id="SSF141571">
    <property type="entry name" value="Pentapeptide repeat-like"/>
    <property type="match status" value="1"/>
</dbReference>
<feature type="repeat" description="WD" evidence="3">
    <location>
        <begin position="939"/>
        <end position="980"/>
    </location>
</feature>
<dbReference type="InterPro" id="IPR002182">
    <property type="entry name" value="NB-ARC"/>
</dbReference>
<feature type="repeat" description="WD" evidence="3">
    <location>
        <begin position="814"/>
        <end position="855"/>
    </location>
</feature>
<dbReference type="PRINTS" id="PR00364">
    <property type="entry name" value="DISEASERSIST"/>
</dbReference>
<dbReference type="InterPro" id="IPR015943">
    <property type="entry name" value="WD40/YVTN_repeat-like_dom_sf"/>
</dbReference>
<feature type="repeat" description="WD" evidence="3">
    <location>
        <begin position="1105"/>
        <end position="1146"/>
    </location>
</feature>
<keyword evidence="6" id="KW-1185">Reference proteome</keyword>
<dbReference type="PANTHER" id="PTHR19848">
    <property type="entry name" value="WD40 REPEAT PROTEIN"/>
    <property type="match status" value="1"/>
</dbReference>
<dbReference type="SMART" id="SM00320">
    <property type="entry name" value="WD40"/>
    <property type="match status" value="14"/>
</dbReference>
<dbReference type="PROSITE" id="PS50082">
    <property type="entry name" value="WD_REPEATS_2"/>
    <property type="match status" value="13"/>
</dbReference>
<name>A0ABY3PMR7_9CYAN</name>
<dbReference type="PANTHER" id="PTHR19848:SF8">
    <property type="entry name" value="F-BOX AND WD REPEAT DOMAIN CONTAINING 7"/>
    <property type="match status" value="1"/>
</dbReference>
<feature type="repeat" description="WD" evidence="3">
    <location>
        <begin position="773"/>
        <end position="807"/>
    </location>
</feature>
<dbReference type="InterPro" id="IPR019775">
    <property type="entry name" value="WD40_repeat_CS"/>
</dbReference>
<feature type="repeat" description="WD" evidence="3">
    <location>
        <begin position="731"/>
        <end position="772"/>
    </location>
</feature>
<evidence type="ECO:0000313" key="5">
    <source>
        <dbReference type="EMBL" id="UFP94915.1"/>
    </source>
</evidence>
<feature type="repeat" description="WD" evidence="3">
    <location>
        <begin position="856"/>
        <end position="896"/>
    </location>
</feature>
<dbReference type="Pfam" id="PF00931">
    <property type="entry name" value="NB-ARC"/>
    <property type="match status" value="1"/>
</dbReference>
<feature type="domain" description="NB-ARC" evidence="4">
    <location>
        <begin position="129"/>
        <end position="223"/>
    </location>
</feature>
<feature type="repeat" description="WD" evidence="3">
    <location>
        <begin position="605"/>
        <end position="646"/>
    </location>
</feature>
<evidence type="ECO:0000256" key="2">
    <source>
        <dbReference type="ARBA" id="ARBA00022737"/>
    </source>
</evidence>
<feature type="repeat" description="WD" evidence="3">
    <location>
        <begin position="1022"/>
        <end position="1063"/>
    </location>
</feature>
<dbReference type="InterPro" id="IPR036322">
    <property type="entry name" value="WD40_repeat_dom_sf"/>
</dbReference>
<evidence type="ECO:0000256" key="3">
    <source>
        <dbReference type="PROSITE-ProRule" id="PRU00221"/>
    </source>
</evidence>
<keyword evidence="1 3" id="KW-0853">WD repeat</keyword>
<feature type="repeat" description="WD" evidence="3">
    <location>
        <begin position="689"/>
        <end position="730"/>
    </location>
</feature>
<feature type="repeat" description="WD" evidence="3">
    <location>
        <begin position="897"/>
        <end position="938"/>
    </location>
</feature>
<dbReference type="InterPro" id="IPR020472">
    <property type="entry name" value="WD40_PAC1"/>
</dbReference>
<organism evidence="5 6">
    <name type="scientific">Gloeobacter morelensis MG652769</name>
    <dbReference type="NCBI Taxonomy" id="2781736"/>
    <lineage>
        <taxon>Bacteria</taxon>
        <taxon>Bacillati</taxon>
        <taxon>Cyanobacteriota</taxon>
        <taxon>Cyanophyceae</taxon>
        <taxon>Gloeobacterales</taxon>
        <taxon>Gloeobacteraceae</taxon>
        <taxon>Gloeobacter</taxon>
        <taxon>Gloeobacter morelensis</taxon>
    </lineage>
</organism>
<dbReference type="SUPFAM" id="SSF50998">
    <property type="entry name" value="Quinoprotein alcohol dehydrogenase-like"/>
    <property type="match status" value="1"/>
</dbReference>
<accession>A0ABY3PMR7</accession>
<dbReference type="SUPFAM" id="SSF50978">
    <property type="entry name" value="WD40 repeat-like"/>
    <property type="match status" value="1"/>
</dbReference>
<dbReference type="CDD" id="cd00200">
    <property type="entry name" value="WD40"/>
    <property type="match status" value="2"/>
</dbReference>
<dbReference type="Gene3D" id="2.130.10.10">
    <property type="entry name" value="YVTN repeat-like/Quinoprotein amine dehydrogenase"/>
    <property type="match status" value="4"/>
</dbReference>
<proteinExistence type="predicted"/>
<dbReference type="PROSITE" id="PS50294">
    <property type="entry name" value="WD_REPEATS_REGION"/>
    <property type="match status" value="11"/>
</dbReference>
<dbReference type="Proteomes" id="UP001054846">
    <property type="component" value="Chromosome"/>
</dbReference>
<dbReference type="InterPro" id="IPR001680">
    <property type="entry name" value="WD40_rpt"/>
</dbReference>
<dbReference type="SUPFAM" id="SSF52540">
    <property type="entry name" value="P-loop containing nucleoside triphosphate hydrolases"/>
    <property type="match status" value="1"/>
</dbReference>
<gene>
    <name evidence="5" type="ORF">ISF26_01305</name>
</gene>
<feature type="repeat" description="WD" evidence="3">
    <location>
        <begin position="647"/>
        <end position="688"/>
    </location>
</feature>
<reference evidence="5 6" key="1">
    <citation type="journal article" date="2021" name="Genome Biol. Evol.">
        <title>Complete Genome Sequencing of a Novel Gloeobacter Species from a Waterfall Cave in Mexico.</title>
        <authorList>
            <person name="Saw J.H."/>
            <person name="Cardona T."/>
            <person name="Montejano G."/>
        </authorList>
    </citation>
    <scope>NUCLEOTIDE SEQUENCE [LARGE SCALE GENOMIC DNA]</scope>
    <source>
        <strain evidence="5">MG652769</strain>
    </source>
</reference>
<dbReference type="RefSeq" id="WP_230841981.1">
    <property type="nucleotide sequence ID" value="NZ_CP063845.1"/>
</dbReference>